<keyword evidence="4" id="KW-0406">Ion transport</keyword>
<name>C2FUE4_SPHSI</name>
<keyword evidence="7" id="KW-0675">Receptor</keyword>
<keyword evidence="2" id="KW-0732">Signal</keyword>
<dbReference type="HOGENOM" id="CLU_1708180_0_0_10"/>
<dbReference type="PROSITE" id="PS52016">
    <property type="entry name" value="TONB_DEPENDENT_REC_3"/>
    <property type="match status" value="1"/>
</dbReference>
<keyword evidence="5" id="KW-0812">Transmembrane</keyword>
<keyword evidence="3" id="KW-0408">Iron</keyword>
<evidence type="ECO:0000313" key="7">
    <source>
        <dbReference type="EMBL" id="EEI93522.1"/>
    </source>
</evidence>
<dbReference type="InterPro" id="IPR039426">
    <property type="entry name" value="TonB-dep_rcpt-like"/>
</dbReference>
<dbReference type="Pfam" id="PF07715">
    <property type="entry name" value="Plug"/>
    <property type="match status" value="1"/>
</dbReference>
<comment type="subcellular location">
    <subcellularLocation>
        <location evidence="5">Cell outer membrane</location>
        <topology evidence="5">Multi-pass membrane protein</topology>
    </subcellularLocation>
</comment>
<keyword evidence="5" id="KW-0813">Transport</keyword>
<dbReference type="AlphaFoldDB" id="C2FUE4"/>
<evidence type="ECO:0000256" key="3">
    <source>
        <dbReference type="ARBA" id="ARBA00023004"/>
    </source>
</evidence>
<dbReference type="GO" id="GO:0009279">
    <property type="term" value="C:cell outer membrane"/>
    <property type="evidence" value="ECO:0007669"/>
    <property type="project" value="UniProtKB-SubCell"/>
</dbReference>
<evidence type="ECO:0000256" key="1">
    <source>
        <dbReference type="ARBA" id="ARBA00022496"/>
    </source>
</evidence>
<dbReference type="PANTHER" id="PTHR32552">
    <property type="entry name" value="FERRICHROME IRON RECEPTOR-RELATED"/>
    <property type="match status" value="1"/>
</dbReference>
<organism evidence="7 8">
    <name type="scientific">Sphingobacterium spiritivorum ATCC 33300</name>
    <dbReference type="NCBI Taxonomy" id="525372"/>
    <lineage>
        <taxon>Bacteria</taxon>
        <taxon>Pseudomonadati</taxon>
        <taxon>Bacteroidota</taxon>
        <taxon>Sphingobacteriia</taxon>
        <taxon>Sphingobacteriales</taxon>
        <taxon>Sphingobacteriaceae</taxon>
        <taxon>Sphingobacterium</taxon>
    </lineage>
</organism>
<evidence type="ECO:0000256" key="4">
    <source>
        <dbReference type="ARBA" id="ARBA00023065"/>
    </source>
</evidence>
<evidence type="ECO:0000259" key="6">
    <source>
        <dbReference type="Pfam" id="PF07715"/>
    </source>
</evidence>
<dbReference type="GO" id="GO:0015344">
    <property type="term" value="F:siderophore uptake transmembrane transporter activity"/>
    <property type="evidence" value="ECO:0007669"/>
    <property type="project" value="TreeGrafter"/>
</dbReference>
<sequence length="177" mass="19296">MSNSTLSILFAILIYAGSHPGVVHAQSADTVRRLEEVVINTEHKKYKTDTVSTITRTQTPLLQTPQSIQVISQQTILDLQASTLNELSSVMTGVKANSGMGSFSMRGFTGYYPFGSGFITFNGVRGNLYLWSQQPLLYNVQQVEVLRGPAAVLFSEGAPGGVINFTLKNHCQQSSYS</sequence>
<dbReference type="Proteomes" id="UP000006241">
    <property type="component" value="Unassembled WGS sequence"/>
</dbReference>
<reference evidence="7 8" key="1">
    <citation type="submission" date="2009-01" db="EMBL/GenBank/DDBJ databases">
        <authorList>
            <person name="Qin X."/>
            <person name="Bachman B."/>
            <person name="Battles P."/>
            <person name="Bell A."/>
            <person name="Bess C."/>
            <person name="Bickham C."/>
            <person name="Chaboub L."/>
            <person name="Chen D."/>
            <person name="Coyle M."/>
            <person name="Deiros D.R."/>
            <person name="Dinh H."/>
            <person name="Forbes L."/>
            <person name="Fowler G."/>
            <person name="Francisco L."/>
            <person name="Fu Q."/>
            <person name="Gubbala S."/>
            <person name="Hale W."/>
            <person name="Han Y."/>
            <person name="Hemphill L."/>
            <person name="Highlander S.K."/>
            <person name="Hirani K."/>
            <person name="Hogues M."/>
            <person name="Jackson L."/>
            <person name="Jakkamsetti A."/>
            <person name="Javaid M."/>
            <person name="Jiang H."/>
            <person name="Korchina V."/>
            <person name="Kovar C."/>
            <person name="Lara F."/>
            <person name="Lee S."/>
            <person name="Mata R."/>
            <person name="Mathew T."/>
            <person name="Moen C."/>
            <person name="Morales K."/>
            <person name="Munidasa M."/>
            <person name="Nazareth L."/>
            <person name="Ngo R."/>
            <person name="Nguyen L."/>
            <person name="Okwuonu G."/>
            <person name="Ongeri F."/>
            <person name="Patil S."/>
            <person name="Petrosino J."/>
            <person name="Pham C."/>
            <person name="Pham P."/>
            <person name="Pu L.-L."/>
            <person name="Puazo M."/>
            <person name="Raj R."/>
            <person name="Reid J."/>
            <person name="Rouhana J."/>
            <person name="Saada N."/>
            <person name="Shang Y."/>
            <person name="Simmons D."/>
            <person name="Thornton R."/>
            <person name="Warren J."/>
            <person name="Weissenberger G."/>
            <person name="Zhang J."/>
            <person name="Zhang L."/>
            <person name="Zhou C."/>
            <person name="Zhu D."/>
            <person name="Muzny D."/>
            <person name="Worley K."/>
            <person name="Gibbs R."/>
        </authorList>
    </citation>
    <scope>NUCLEOTIDE SEQUENCE [LARGE SCALE GENOMIC DNA]</scope>
    <source>
        <strain evidence="7 8">ATCC 33300</strain>
    </source>
</reference>
<evidence type="ECO:0000256" key="5">
    <source>
        <dbReference type="PROSITE-ProRule" id="PRU01360"/>
    </source>
</evidence>
<dbReference type="Gene3D" id="2.170.130.10">
    <property type="entry name" value="TonB-dependent receptor, plug domain"/>
    <property type="match status" value="1"/>
</dbReference>
<evidence type="ECO:0000256" key="2">
    <source>
        <dbReference type="ARBA" id="ARBA00022729"/>
    </source>
</evidence>
<dbReference type="EMBL" id="ACHB01000021">
    <property type="protein sequence ID" value="EEI93522.1"/>
    <property type="molecule type" value="Genomic_DNA"/>
</dbReference>
<dbReference type="RefSeq" id="WP_003006033.1">
    <property type="nucleotide sequence ID" value="NZ_GG668631.1"/>
</dbReference>
<keyword evidence="5" id="KW-0998">Cell outer membrane</keyword>
<comment type="caution">
    <text evidence="7">The sequence shown here is derived from an EMBL/GenBank/DDBJ whole genome shotgun (WGS) entry which is preliminary data.</text>
</comment>
<evidence type="ECO:0000313" key="8">
    <source>
        <dbReference type="Proteomes" id="UP000006241"/>
    </source>
</evidence>
<gene>
    <name evidence="7" type="ORF">HMPREF0765_0950</name>
</gene>
<accession>C2FUE4</accession>
<feature type="domain" description="TonB-dependent receptor plug" evidence="6">
    <location>
        <begin position="61"/>
        <end position="162"/>
    </location>
</feature>
<dbReference type="PANTHER" id="PTHR32552:SF68">
    <property type="entry name" value="FERRICHROME OUTER MEMBRANE TRANSPORTER_PHAGE RECEPTOR"/>
    <property type="match status" value="1"/>
</dbReference>
<protein>
    <submittedName>
        <fullName evidence="7">TonB-dependent receptor plug domain protein</fullName>
    </submittedName>
</protein>
<keyword evidence="1" id="KW-0410">Iron transport</keyword>
<dbReference type="SUPFAM" id="SSF56935">
    <property type="entry name" value="Porins"/>
    <property type="match status" value="1"/>
</dbReference>
<dbReference type="InterPro" id="IPR012910">
    <property type="entry name" value="Plug_dom"/>
</dbReference>
<keyword evidence="5" id="KW-0472">Membrane</keyword>
<comment type="similarity">
    <text evidence="5">Belongs to the TonB-dependent receptor family.</text>
</comment>
<proteinExistence type="inferred from homology"/>
<dbReference type="InterPro" id="IPR037066">
    <property type="entry name" value="Plug_dom_sf"/>
</dbReference>
<keyword evidence="5" id="KW-1134">Transmembrane beta strand</keyword>